<dbReference type="PATRIC" id="fig|83552.4.peg.1170"/>
<name>A0A0C1EC89_9BACT</name>
<proteinExistence type="predicted"/>
<dbReference type="AlphaFoldDB" id="A0A0C1EC89"/>
<dbReference type="InterPro" id="IPR038177">
    <property type="entry name" value="IAT_beta_sf"/>
</dbReference>
<organism evidence="2 3">
    <name type="scientific">Parachlamydia acanthamoebae</name>
    <dbReference type="NCBI Taxonomy" id="83552"/>
    <lineage>
        <taxon>Bacteria</taxon>
        <taxon>Pseudomonadati</taxon>
        <taxon>Chlamydiota</taxon>
        <taxon>Chlamydiia</taxon>
        <taxon>Parachlamydiales</taxon>
        <taxon>Parachlamydiaceae</taxon>
        <taxon>Parachlamydia</taxon>
    </lineage>
</organism>
<accession>A0A0C1EC89</accession>
<dbReference type="Proteomes" id="UP000031307">
    <property type="component" value="Unassembled WGS sequence"/>
</dbReference>
<comment type="caution">
    <text evidence="2">The sequence shown here is derived from an EMBL/GenBank/DDBJ whole genome shotgun (WGS) entry which is preliminary data.</text>
</comment>
<protein>
    <recommendedName>
        <fullName evidence="1">Inverse autotransporter beta-domain domain-containing protein</fullName>
    </recommendedName>
</protein>
<evidence type="ECO:0000313" key="3">
    <source>
        <dbReference type="Proteomes" id="UP000031307"/>
    </source>
</evidence>
<gene>
    <name evidence="2" type="ORF">DB43_GB00050</name>
</gene>
<sequence>MPVEIKDLDVFIDLDGYRFNDGKWGASTGIGIRKELSDGCVLGLNTYYDYLRGRGRFSFHQVGVGFEMLSDCFDVRINGYLPVSEKVHSHQCLSFHYSGTDFHASRCKLEYAYGGLDAEIGKPLLTYYDFDLYGAVGPYYFYRRNFKHFCGGYARLEVDWKSILSVGVQASYDNFNAIRLQGIFAVSIPLDFCKISAICEDSSLFLQNVRRNGVILTDHCWDWEWNW</sequence>
<evidence type="ECO:0000313" key="2">
    <source>
        <dbReference type="EMBL" id="KIA77643.1"/>
    </source>
</evidence>
<dbReference type="Gene3D" id="2.40.160.160">
    <property type="entry name" value="Inverse autotransporter, beta-domain"/>
    <property type="match status" value="1"/>
</dbReference>
<dbReference type="Pfam" id="PF11924">
    <property type="entry name" value="IAT_beta"/>
    <property type="match status" value="1"/>
</dbReference>
<reference evidence="2 3" key="1">
    <citation type="journal article" date="2014" name="Mol. Biol. Evol.">
        <title>Massive expansion of Ubiquitination-related gene families within the Chlamydiae.</title>
        <authorList>
            <person name="Domman D."/>
            <person name="Collingro A."/>
            <person name="Lagkouvardos I."/>
            <person name="Gehre L."/>
            <person name="Weinmaier T."/>
            <person name="Rattei T."/>
            <person name="Subtil A."/>
            <person name="Horn M."/>
        </authorList>
    </citation>
    <scope>NUCLEOTIDE SEQUENCE [LARGE SCALE GENOMIC DNA]</scope>
    <source>
        <strain evidence="2 3">OEW1</strain>
    </source>
</reference>
<feature type="domain" description="Inverse autotransporter beta-domain" evidence="1">
    <location>
        <begin position="21"/>
        <end position="89"/>
    </location>
</feature>
<dbReference type="InterPro" id="IPR024519">
    <property type="entry name" value="IAT_beta"/>
</dbReference>
<evidence type="ECO:0000259" key="1">
    <source>
        <dbReference type="Pfam" id="PF11924"/>
    </source>
</evidence>
<dbReference type="EMBL" id="JSAM01000071">
    <property type="protein sequence ID" value="KIA77643.1"/>
    <property type="molecule type" value="Genomic_DNA"/>
</dbReference>